<dbReference type="PANTHER" id="PTHR35746:SF1">
    <property type="entry name" value="PENTATRICOPEPTIDE REPEAT (PPR) SUPERFAMILY PROTEIN"/>
    <property type="match status" value="1"/>
</dbReference>
<feature type="region of interest" description="Disordered" evidence="1">
    <location>
        <begin position="1200"/>
        <end position="1266"/>
    </location>
</feature>
<comment type="caution">
    <text evidence="2">The sequence shown here is derived from an EMBL/GenBank/DDBJ whole genome shotgun (WGS) entry which is preliminary data.</text>
</comment>
<protein>
    <submittedName>
        <fullName evidence="2">Uncharacterized protein</fullName>
    </submittedName>
</protein>
<reference evidence="2 3" key="1">
    <citation type="submission" date="2020-04" db="EMBL/GenBank/DDBJ databases">
        <title>Plant Genome Project.</title>
        <authorList>
            <person name="Zhang R.-G."/>
        </authorList>
    </citation>
    <scope>NUCLEOTIDE SEQUENCE [LARGE SCALE GENOMIC DNA]</scope>
    <source>
        <strain evidence="2">YNK0</strain>
        <tissue evidence="2">Leaf</tissue>
    </source>
</reference>
<proteinExistence type="predicted"/>
<feature type="region of interest" description="Disordered" evidence="1">
    <location>
        <begin position="191"/>
        <end position="227"/>
    </location>
</feature>
<feature type="compositionally biased region" description="Polar residues" evidence="1">
    <location>
        <begin position="1130"/>
        <end position="1146"/>
    </location>
</feature>
<feature type="region of interest" description="Disordered" evidence="1">
    <location>
        <begin position="989"/>
        <end position="1015"/>
    </location>
</feature>
<feature type="region of interest" description="Disordered" evidence="1">
    <location>
        <begin position="32"/>
        <end position="108"/>
    </location>
</feature>
<accession>A0A835D9E5</accession>
<feature type="region of interest" description="Disordered" evidence="1">
    <location>
        <begin position="1074"/>
        <end position="1147"/>
    </location>
</feature>
<dbReference type="PANTHER" id="PTHR35746">
    <property type="entry name" value="PENTATRICOPEPTIDE REPEAT (PPR) SUPERFAMILY PROTEIN"/>
    <property type="match status" value="1"/>
</dbReference>
<name>A0A835D9E5_TETSI</name>
<gene>
    <name evidence="2" type="ORF">HHK36_022234</name>
</gene>
<organism evidence="2 3">
    <name type="scientific">Tetracentron sinense</name>
    <name type="common">Spur-leaf</name>
    <dbReference type="NCBI Taxonomy" id="13715"/>
    <lineage>
        <taxon>Eukaryota</taxon>
        <taxon>Viridiplantae</taxon>
        <taxon>Streptophyta</taxon>
        <taxon>Embryophyta</taxon>
        <taxon>Tracheophyta</taxon>
        <taxon>Spermatophyta</taxon>
        <taxon>Magnoliopsida</taxon>
        <taxon>Trochodendrales</taxon>
        <taxon>Trochodendraceae</taxon>
        <taxon>Tetracentron</taxon>
    </lineage>
</organism>
<evidence type="ECO:0000313" key="2">
    <source>
        <dbReference type="EMBL" id="KAF8391894.1"/>
    </source>
</evidence>
<dbReference type="Proteomes" id="UP000655225">
    <property type="component" value="Unassembled WGS sequence"/>
</dbReference>
<feature type="compositionally biased region" description="Basic residues" evidence="1">
    <location>
        <begin position="36"/>
        <end position="46"/>
    </location>
</feature>
<dbReference type="EMBL" id="JABCRI010000016">
    <property type="protein sequence ID" value="KAF8391894.1"/>
    <property type="molecule type" value="Genomic_DNA"/>
</dbReference>
<dbReference type="OMA" id="KEHTHEV"/>
<sequence length="1283" mass="138458">MESQDHSKIHTPGHGNHGVHVCHKCGWSFPNSHPSSKLRRAHKRVCGKKDKTHLTVSDEDQLSDEEHKSPGQNLAFFEGPKMEEKINNEKGGGGIKREGSSRSEDEEFSDAVTEFTRTEMVVVEDDQSVNATASSMANPMHDSQNRHPPDLEYSTHQVGSDTLFQDPTSISTIGSLVTSISDKLNVSLTVEPSNDRRNGSACLLSPAETETPVNAFSENTNTHTGEDVMDSSRAFAGQDTVAKGNGTTKLDENLQDMTVSPSKIASEASEEDSKLEEMDGFARVEISLDVTNAHERIIADTLPNDRIVDSKEEQIDDLGTKMSQFDISDSCSRSTEIESIEHMGAFIDPSPDSCSRSTQVESIEHMGAFVDNAQVEVDTERRIDILGDTIEGFDVKGEVNENLHALSVPDDIHLEAHPKIMVEDCKDHGPVKSELSPTLDCGEAARHLEHHSKTPVSEETFSGFLSSKSGKGAVSEEKISGFLSSKSGEGAVSEEKISGFLSSKSGEGAAVSPSVMQVSEDILQQESRASKSMVEEVSIKCEADISEAKAVNGEHLGSDGLEAFPDATRSDIKLNDTEKSPTVCSLEEQEACDFDHDLSCKILPENGTVVLSGEDVMLSPMNAEVHRTTNVVRGDNDSDHKQAEIENCDVAGFKSRKGAAEENDTLNTKMAPESAGNPSASQFHADGETIDSERLQENKSKPFDMVADSSEICINTSRFGNITENNDSAHEQAGIENCDVAGIESRKGATEENDTVNTKTAPESAGDPSASQFHADGETIDSERLQENKSKPLDMVADASEICISTNRFGNITENNDSDHEQAGIENCDVAGIEIRKGATEENDTVNIKLAPESAGGPSASHFHADGETIDSERLQENKSKLLDMVEDVSGIGISTNRLGNITETHSSLQNARDEDFQEGTKEVDIRKKEVQVECIVADSGITEPHLGKTKFNHSSDVGFFQSSSENLMPKEPMPSAVDAEPGVLTSEAVRNSSSRDSGGDASGIHSKSLQEEGDNLTKQQLGASTVVHADISVDSNTQSDSLEGYWGSVSDGTVPSTRYATDAPPIVDAVALPPTASQAPKKEAQKANSQKTRGASKDHISDNPDFFEAPSFMTLVEPGRGNDREAASSEIQTLQNPQQPKSSALQAGWFPSLTNVVNESQGRKKNEDIIAKVVNWSAGKPHTPLKNLLVEANLASKKRASKSQGDLIPATHKDEDSARKNALPEKTLPSVPTPKVTNTPATKRDSGKEWNSPARLPVSKRDKRKVKGKPYWVPFVCCSSVN</sequence>
<feature type="compositionally biased region" description="Basic and acidic residues" evidence="1">
    <location>
        <begin position="1212"/>
        <end position="1224"/>
    </location>
</feature>
<dbReference type="OrthoDB" id="1939753at2759"/>
<feature type="region of interest" description="Disordered" evidence="1">
    <location>
        <begin position="449"/>
        <end position="469"/>
    </location>
</feature>
<evidence type="ECO:0000256" key="1">
    <source>
        <dbReference type="SAM" id="MobiDB-lite"/>
    </source>
</evidence>
<feature type="region of interest" description="Disordered" evidence="1">
    <location>
        <begin position="746"/>
        <end position="774"/>
    </location>
</feature>
<feature type="compositionally biased region" description="Polar residues" evidence="1">
    <location>
        <begin position="211"/>
        <end position="223"/>
    </location>
</feature>
<keyword evidence="3" id="KW-1185">Reference proteome</keyword>
<evidence type="ECO:0000313" key="3">
    <source>
        <dbReference type="Proteomes" id="UP000655225"/>
    </source>
</evidence>